<evidence type="ECO:0000313" key="2">
    <source>
        <dbReference type="Proteomes" id="UP000032142"/>
    </source>
</evidence>
<gene>
    <name evidence="1" type="ORF">F383_31025</name>
</gene>
<keyword evidence="2" id="KW-1185">Reference proteome</keyword>
<dbReference type="EMBL" id="KN427822">
    <property type="protein sequence ID" value="KHG24184.1"/>
    <property type="molecule type" value="Genomic_DNA"/>
</dbReference>
<sequence length="19" mass="2047">MPPIPDSVMSPVANENHLV</sequence>
<proteinExistence type="predicted"/>
<name>A0A0B0PIC3_GOSAR</name>
<reference evidence="2" key="1">
    <citation type="submission" date="2014-09" db="EMBL/GenBank/DDBJ databases">
        <authorList>
            <person name="Mudge J."/>
            <person name="Ramaraj T."/>
            <person name="Lindquist I.E."/>
            <person name="Bharti A.K."/>
            <person name="Sundararajan A."/>
            <person name="Cameron C.T."/>
            <person name="Woodward J.E."/>
            <person name="May G.D."/>
            <person name="Brubaker C."/>
            <person name="Broadhvest J."/>
            <person name="Wilkins T.A."/>
        </authorList>
    </citation>
    <scope>NUCLEOTIDE SEQUENCE</scope>
    <source>
        <strain evidence="2">cv. AKA8401</strain>
    </source>
</reference>
<dbReference type="Proteomes" id="UP000032142">
    <property type="component" value="Unassembled WGS sequence"/>
</dbReference>
<protein>
    <submittedName>
        <fullName evidence="1">Uncharacterized protein</fullName>
    </submittedName>
</protein>
<dbReference type="AlphaFoldDB" id="A0A0B0PIC3"/>
<accession>A0A0B0PIC3</accession>
<organism evidence="1 2">
    <name type="scientific">Gossypium arboreum</name>
    <name type="common">Tree cotton</name>
    <name type="synonym">Gossypium nanking</name>
    <dbReference type="NCBI Taxonomy" id="29729"/>
    <lineage>
        <taxon>Eukaryota</taxon>
        <taxon>Viridiplantae</taxon>
        <taxon>Streptophyta</taxon>
        <taxon>Embryophyta</taxon>
        <taxon>Tracheophyta</taxon>
        <taxon>Spermatophyta</taxon>
        <taxon>Magnoliopsida</taxon>
        <taxon>eudicotyledons</taxon>
        <taxon>Gunneridae</taxon>
        <taxon>Pentapetalae</taxon>
        <taxon>rosids</taxon>
        <taxon>malvids</taxon>
        <taxon>Malvales</taxon>
        <taxon>Malvaceae</taxon>
        <taxon>Malvoideae</taxon>
        <taxon>Gossypium</taxon>
    </lineage>
</organism>
<evidence type="ECO:0000313" key="1">
    <source>
        <dbReference type="EMBL" id="KHG24184.1"/>
    </source>
</evidence>